<evidence type="ECO:0000256" key="2">
    <source>
        <dbReference type="SAM" id="MobiDB-lite"/>
    </source>
</evidence>
<dbReference type="PANTHER" id="PTHR45266">
    <property type="entry name" value="OXALOACETATE DECARBOXYLASE ALPHA CHAIN"/>
    <property type="match status" value="1"/>
</dbReference>
<comment type="caution">
    <text evidence="4">The sequence shown here is derived from an EMBL/GenBank/DDBJ whole genome shotgun (WGS) entry which is preliminary data.</text>
</comment>
<dbReference type="RefSeq" id="WP_424586379.1">
    <property type="nucleotide sequence ID" value="NZ_JBNAUB010000001.1"/>
</dbReference>
<feature type="region of interest" description="Disordered" evidence="2">
    <location>
        <begin position="40"/>
        <end position="60"/>
    </location>
</feature>
<gene>
    <name evidence="4" type="ORF">C0175_03150</name>
</gene>
<organism evidence="4 5">
    <name type="scientific">Caldisericum exile</name>
    <dbReference type="NCBI Taxonomy" id="693075"/>
    <lineage>
        <taxon>Bacteria</taxon>
        <taxon>Pseudomonadati</taxon>
        <taxon>Caldisericota/Cryosericota group</taxon>
        <taxon>Caldisericota</taxon>
        <taxon>Caldisericia</taxon>
        <taxon>Caldisericales</taxon>
        <taxon>Caldisericaceae</taxon>
        <taxon>Caldisericum</taxon>
    </lineage>
</organism>
<dbReference type="SUPFAM" id="SSF51230">
    <property type="entry name" value="Single hybrid motif"/>
    <property type="match status" value="1"/>
</dbReference>
<dbReference type="PANTHER" id="PTHR45266:SF3">
    <property type="entry name" value="OXALOACETATE DECARBOXYLASE ALPHA CHAIN"/>
    <property type="match status" value="1"/>
</dbReference>
<reference evidence="4 5" key="1">
    <citation type="submission" date="2018-01" db="EMBL/GenBank/DDBJ databases">
        <title>Metagenomic assembled genomes from two thermal pools in the Uzon Caldera, Kamchatka, Russia.</title>
        <authorList>
            <person name="Wilkins L."/>
            <person name="Ettinger C."/>
        </authorList>
    </citation>
    <scope>NUCLEOTIDE SEQUENCE [LARGE SCALE GENOMIC DNA]</scope>
    <source>
        <strain evidence="4">ARK-10</strain>
    </source>
</reference>
<accession>A0A2J6X708</accession>
<evidence type="ECO:0000313" key="5">
    <source>
        <dbReference type="Proteomes" id="UP000236910"/>
    </source>
</evidence>
<dbReference type="PROSITE" id="PS50968">
    <property type="entry name" value="BIOTINYL_LIPOYL"/>
    <property type="match status" value="1"/>
</dbReference>
<dbReference type="Gene3D" id="2.40.50.100">
    <property type="match status" value="1"/>
</dbReference>
<dbReference type="PROSITE" id="PS00188">
    <property type="entry name" value="BIOTIN"/>
    <property type="match status" value="1"/>
</dbReference>
<feature type="domain" description="Lipoyl-binding" evidence="3">
    <location>
        <begin position="63"/>
        <end position="138"/>
    </location>
</feature>
<name>A0A2J6X708_9BACT</name>
<evidence type="ECO:0000313" key="4">
    <source>
        <dbReference type="EMBL" id="PMP82729.1"/>
    </source>
</evidence>
<protein>
    <submittedName>
        <fullName evidence="4">Acetyl-CoA carboxylase biotin carboxyl carrier protein subunit</fullName>
    </submittedName>
</protein>
<evidence type="ECO:0000259" key="3">
    <source>
        <dbReference type="PROSITE" id="PS50968"/>
    </source>
</evidence>
<sequence>MGKVYKIRIDSEVYEVEIEEVIKENVQKVYKEYKGVDKTHPKEAIKETNSKEPEDIKEETNHEVVENNAEYVLAPLPGKILKVMVKQGDTIKKGDVLLTIEAMKMENEIFAGFDGRVAEVYVKPGDSVNTNKRLLKIVR</sequence>
<keyword evidence="1" id="KW-0092">Biotin</keyword>
<dbReference type="InterPro" id="IPR011053">
    <property type="entry name" value="Single_hybrid_motif"/>
</dbReference>
<dbReference type="InterPro" id="IPR001882">
    <property type="entry name" value="Biotin_BS"/>
</dbReference>
<dbReference type="InterPro" id="IPR050709">
    <property type="entry name" value="Biotin_Carboxyl_Carrier/Decarb"/>
</dbReference>
<evidence type="ECO:0000256" key="1">
    <source>
        <dbReference type="ARBA" id="ARBA00023267"/>
    </source>
</evidence>
<dbReference type="InterPro" id="IPR000089">
    <property type="entry name" value="Biotin_lipoyl"/>
</dbReference>
<dbReference type="EMBL" id="PNIX01000180">
    <property type="protein sequence ID" value="PMP82729.1"/>
    <property type="molecule type" value="Genomic_DNA"/>
</dbReference>
<dbReference type="CDD" id="cd06850">
    <property type="entry name" value="biotinyl_domain"/>
    <property type="match status" value="1"/>
</dbReference>
<dbReference type="Proteomes" id="UP000236910">
    <property type="component" value="Unassembled WGS sequence"/>
</dbReference>
<proteinExistence type="predicted"/>
<dbReference type="AlphaFoldDB" id="A0A2J6X708"/>
<dbReference type="Pfam" id="PF00364">
    <property type="entry name" value="Biotin_lipoyl"/>
    <property type="match status" value="1"/>
</dbReference>
<dbReference type="FunFam" id="2.40.50.100:FF:000003">
    <property type="entry name" value="Acetyl-CoA carboxylase biotin carboxyl carrier protein"/>
    <property type="match status" value="1"/>
</dbReference>